<dbReference type="Pfam" id="PF13279">
    <property type="entry name" value="4HBT_2"/>
    <property type="match status" value="1"/>
</dbReference>
<evidence type="ECO:0000313" key="3">
    <source>
        <dbReference type="EMBL" id="MBU9721383.1"/>
    </source>
</evidence>
<dbReference type="InterPro" id="IPR050563">
    <property type="entry name" value="4-hydroxybenzoyl-CoA_TE"/>
</dbReference>
<sequence>MLVSSEMIPVRYAETDQMGVVYHANYLVWCEIGRTKLIEDLGFKYADMEKEGILSPVTSLQMNYKSPAKYGEKVMIETWIEKYNGIRVTYGYEIYNSAGETCLTGTSEHVLVNKETFRPVSIKKHFPDWHKVYDANKKS</sequence>
<protein>
    <submittedName>
        <fullName evidence="3">Acyl-CoA thioesterase</fullName>
    </submittedName>
</protein>
<accession>A0ABS6JSB5</accession>
<dbReference type="SUPFAM" id="SSF54637">
    <property type="entry name" value="Thioesterase/thiol ester dehydrase-isomerase"/>
    <property type="match status" value="1"/>
</dbReference>
<dbReference type="Proteomes" id="UP000790580">
    <property type="component" value="Unassembled WGS sequence"/>
</dbReference>
<dbReference type="RefSeq" id="WP_088075461.1">
    <property type="nucleotide sequence ID" value="NZ_JAHQCR010000034.1"/>
</dbReference>
<comment type="caution">
    <text evidence="3">The sequence shown here is derived from an EMBL/GenBank/DDBJ whole genome shotgun (WGS) entry which is preliminary data.</text>
</comment>
<dbReference type="CDD" id="cd00586">
    <property type="entry name" value="4HBT"/>
    <property type="match status" value="1"/>
</dbReference>
<evidence type="ECO:0000256" key="2">
    <source>
        <dbReference type="ARBA" id="ARBA00022801"/>
    </source>
</evidence>
<gene>
    <name evidence="3" type="ORF">KS407_07975</name>
</gene>
<evidence type="ECO:0000256" key="1">
    <source>
        <dbReference type="ARBA" id="ARBA00005953"/>
    </source>
</evidence>
<dbReference type="InterPro" id="IPR029069">
    <property type="entry name" value="HotDog_dom_sf"/>
</dbReference>
<evidence type="ECO:0000313" key="4">
    <source>
        <dbReference type="Proteomes" id="UP000790580"/>
    </source>
</evidence>
<reference evidence="3 4" key="1">
    <citation type="submission" date="2021-06" db="EMBL/GenBank/DDBJ databases">
        <title>Bacillus sp. RD4P76, an endophyte from a halophyte.</title>
        <authorList>
            <person name="Sun J.-Q."/>
        </authorList>
    </citation>
    <scope>NUCLEOTIDE SEQUENCE [LARGE SCALE GENOMIC DNA]</scope>
    <source>
        <strain evidence="3 4">JCM 17098</strain>
    </source>
</reference>
<comment type="similarity">
    <text evidence="1">Belongs to the 4-hydroxybenzoyl-CoA thioesterase family.</text>
</comment>
<organism evidence="3 4">
    <name type="scientific">Evansella alkalicola</name>
    <dbReference type="NCBI Taxonomy" id="745819"/>
    <lineage>
        <taxon>Bacteria</taxon>
        <taxon>Bacillati</taxon>
        <taxon>Bacillota</taxon>
        <taxon>Bacilli</taxon>
        <taxon>Bacillales</taxon>
        <taxon>Bacillaceae</taxon>
        <taxon>Evansella</taxon>
    </lineage>
</organism>
<keyword evidence="2" id="KW-0378">Hydrolase</keyword>
<dbReference type="NCBIfam" id="TIGR00051">
    <property type="entry name" value="YbgC/FadM family acyl-CoA thioesterase"/>
    <property type="match status" value="1"/>
</dbReference>
<dbReference type="PANTHER" id="PTHR31793:SF27">
    <property type="entry name" value="NOVEL THIOESTERASE SUPERFAMILY DOMAIN AND SAPOSIN A-TYPE DOMAIN CONTAINING PROTEIN (0610012H03RIK)"/>
    <property type="match status" value="1"/>
</dbReference>
<keyword evidence="4" id="KW-1185">Reference proteome</keyword>
<dbReference type="PIRSF" id="PIRSF003230">
    <property type="entry name" value="YbgC"/>
    <property type="match status" value="1"/>
</dbReference>
<dbReference type="PANTHER" id="PTHR31793">
    <property type="entry name" value="4-HYDROXYBENZOYL-COA THIOESTERASE FAMILY MEMBER"/>
    <property type="match status" value="1"/>
</dbReference>
<dbReference type="InterPro" id="IPR006684">
    <property type="entry name" value="YbgC/YbaW"/>
</dbReference>
<name>A0ABS6JSB5_9BACI</name>
<dbReference type="EMBL" id="JAHQCR010000034">
    <property type="protein sequence ID" value="MBU9721383.1"/>
    <property type="molecule type" value="Genomic_DNA"/>
</dbReference>
<proteinExistence type="inferred from homology"/>
<dbReference type="Gene3D" id="3.10.129.10">
    <property type="entry name" value="Hotdog Thioesterase"/>
    <property type="match status" value="1"/>
</dbReference>